<dbReference type="AlphaFoldDB" id="A0A241XRY5"/>
<reference evidence="10 11" key="1">
    <citation type="submission" date="2017-05" db="EMBL/GenBank/DDBJ databases">
        <authorList>
            <person name="Song R."/>
            <person name="Chenine A.L."/>
            <person name="Ruprecht R.M."/>
        </authorList>
    </citation>
    <scope>NUCLEOTIDE SEQUENCE [LARGE SCALE GENOMIC DNA]</scope>
    <source>
        <strain evidence="10 11">S567_C10_BS</strain>
    </source>
</reference>
<dbReference type="GO" id="GO:0009003">
    <property type="term" value="F:signal peptidase activity"/>
    <property type="evidence" value="ECO:0007669"/>
    <property type="project" value="UniProtKB-EC"/>
</dbReference>
<dbReference type="NCBIfam" id="TIGR02227">
    <property type="entry name" value="sigpep_I_bact"/>
    <property type="match status" value="1"/>
</dbReference>
<dbReference type="InterPro" id="IPR036286">
    <property type="entry name" value="LexA/Signal_pep-like_sf"/>
</dbReference>
<feature type="active site" evidence="6">
    <location>
        <position position="35"/>
    </location>
</feature>
<comment type="caution">
    <text evidence="10">The sequence shown here is derived from an EMBL/GenBank/DDBJ whole genome shotgun (WGS) entry which is preliminary data.</text>
</comment>
<dbReference type="Proteomes" id="UP000194857">
    <property type="component" value="Unassembled WGS sequence"/>
</dbReference>
<dbReference type="Pfam" id="PF10502">
    <property type="entry name" value="Peptidase_S26"/>
    <property type="match status" value="1"/>
</dbReference>
<dbReference type="Gene3D" id="2.10.109.10">
    <property type="entry name" value="Umud Fragment, subunit A"/>
    <property type="match status" value="1"/>
</dbReference>
<dbReference type="RefSeq" id="WP_065327640.1">
    <property type="nucleotide sequence ID" value="NZ_NFFZ01000004.1"/>
</dbReference>
<sequence>MKIPQFFKTRTFALLVLLVAARASVADWYLVPTGSMNPTIQEGDFIFVNKLAYGAKLPFTDIQLLSSKQPVRGDVVVFIKAADNTRMVKRLIGVPGDTVQLKDNVLWLNGVPAQYFLIESTGDKFIVREQIDSLDHDMQMLVRAKSTKSTTDTMVVPAGKYLVMGDNRDNSFDSRFFGFVDQADLVGRAEIVLASFAPDTYMPRMNRVGQSL</sequence>
<dbReference type="GO" id="GO:0016020">
    <property type="term" value="C:membrane"/>
    <property type="evidence" value="ECO:0007669"/>
    <property type="project" value="UniProtKB-SubCell"/>
</dbReference>
<evidence type="ECO:0000256" key="5">
    <source>
        <dbReference type="ARBA" id="ARBA00022801"/>
    </source>
</evidence>
<comment type="catalytic activity">
    <reaction evidence="1 7">
        <text>Cleavage of hydrophobic, N-terminal signal or leader sequences from secreted and periplasmic proteins.</text>
        <dbReference type="EC" id="3.4.21.89"/>
    </reaction>
</comment>
<dbReference type="EMBL" id="NFFZ01000004">
    <property type="protein sequence ID" value="OTI63105.1"/>
    <property type="molecule type" value="Genomic_DNA"/>
</dbReference>
<dbReference type="PANTHER" id="PTHR43390:SF1">
    <property type="entry name" value="CHLOROPLAST PROCESSING PEPTIDASE"/>
    <property type="match status" value="1"/>
</dbReference>
<dbReference type="PANTHER" id="PTHR43390">
    <property type="entry name" value="SIGNAL PEPTIDASE I"/>
    <property type="match status" value="1"/>
</dbReference>
<evidence type="ECO:0000256" key="2">
    <source>
        <dbReference type="ARBA" id="ARBA00009370"/>
    </source>
</evidence>
<accession>A0A241XRY5</accession>
<feature type="signal peptide" evidence="8">
    <location>
        <begin position="1"/>
        <end position="26"/>
    </location>
</feature>
<keyword evidence="8" id="KW-0732">Signal</keyword>
<dbReference type="InterPro" id="IPR019758">
    <property type="entry name" value="Pept_S26A_signal_pept_1_CS"/>
</dbReference>
<proteinExistence type="inferred from homology"/>
<dbReference type="InterPro" id="IPR019533">
    <property type="entry name" value="Peptidase_S26"/>
</dbReference>
<dbReference type="InterPro" id="IPR019757">
    <property type="entry name" value="Pept_S26A_signal_pept_1_Lys-AS"/>
</dbReference>
<feature type="domain" description="Peptidase S26" evidence="9">
    <location>
        <begin position="11"/>
        <end position="192"/>
    </location>
</feature>
<dbReference type="InterPro" id="IPR000223">
    <property type="entry name" value="Pept_S26A_signal_pept_1"/>
</dbReference>
<keyword evidence="5 7" id="KW-0378">Hydrolase</keyword>
<comment type="subcellular location">
    <subcellularLocation>
        <location evidence="7">Membrane</location>
        <topology evidence="7">Multi-pass membrane protein</topology>
    </subcellularLocation>
</comment>
<evidence type="ECO:0000256" key="8">
    <source>
        <dbReference type="SAM" id="SignalP"/>
    </source>
</evidence>
<protein>
    <recommendedName>
        <fullName evidence="4 7">Signal peptidase I</fullName>
        <ecNumber evidence="3 7">3.4.21.89</ecNumber>
    </recommendedName>
</protein>
<evidence type="ECO:0000256" key="4">
    <source>
        <dbReference type="ARBA" id="ARBA00019232"/>
    </source>
</evidence>
<dbReference type="GO" id="GO:0004252">
    <property type="term" value="F:serine-type endopeptidase activity"/>
    <property type="evidence" value="ECO:0007669"/>
    <property type="project" value="InterPro"/>
</dbReference>
<gene>
    <name evidence="10" type="ORF">CAZ10_09720</name>
</gene>
<evidence type="ECO:0000256" key="6">
    <source>
        <dbReference type="PIRSR" id="PIRSR600223-1"/>
    </source>
</evidence>
<dbReference type="EC" id="3.4.21.89" evidence="3 7"/>
<dbReference type="PROSITE" id="PS00760">
    <property type="entry name" value="SPASE_I_2"/>
    <property type="match status" value="1"/>
</dbReference>
<dbReference type="CDD" id="cd06530">
    <property type="entry name" value="S26_SPase_I"/>
    <property type="match status" value="1"/>
</dbReference>
<dbReference type="GO" id="GO:0006465">
    <property type="term" value="P:signal peptide processing"/>
    <property type="evidence" value="ECO:0007669"/>
    <property type="project" value="InterPro"/>
</dbReference>
<dbReference type="SUPFAM" id="SSF51306">
    <property type="entry name" value="LexA/Signal peptidase"/>
    <property type="match status" value="1"/>
</dbReference>
<evidence type="ECO:0000313" key="11">
    <source>
        <dbReference type="Proteomes" id="UP000194857"/>
    </source>
</evidence>
<comment type="similarity">
    <text evidence="2 7">Belongs to the peptidase S26 family.</text>
</comment>
<evidence type="ECO:0000256" key="1">
    <source>
        <dbReference type="ARBA" id="ARBA00000677"/>
    </source>
</evidence>
<organism evidence="10 11">
    <name type="scientific">Pseudomonas aeruginosa</name>
    <dbReference type="NCBI Taxonomy" id="287"/>
    <lineage>
        <taxon>Bacteria</taxon>
        <taxon>Pseudomonadati</taxon>
        <taxon>Pseudomonadota</taxon>
        <taxon>Gammaproteobacteria</taxon>
        <taxon>Pseudomonadales</taxon>
        <taxon>Pseudomonadaceae</taxon>
        <taxon>Pseudomonas</taxon>
    </lineage>
</organism>
<feature type="chain" id="PRO_5011247299" description="Signal peptidase I" evidence="8">
    <location>
        <begin position="27"/>
        <end position="212"/>
    </location>
</feature>
<dbReference type="PRINTS" id="PR00727">
    <property type="entry name" value="LEADERPTASE"/>
</dbReference>
<name>A0A241XRY5_PSEAI</name>
<feature type="active site" evidence="6">
    <location>
        <position position="89"/>
    </location>
</feature>
<evidence type="ECO:0000256" key="7">
    <source>
        <dbReference type="RuleBase" id="RU362042"/>
    </source>
</evidence>
<dbReference type="PROSITE" id="PS00761">
    <property type="entry name" value="SPASE_I_3"/>
    <property type="match status" value="1"/>
</dbReference>
<evidence type="ECO:0000259" key="9">
    <source>
        <dbReference type="Pfam" id="PF10502"/>
    </source>
</evidence>
<evidence type="ECO:0000256" key="3">
    <source>
        <dbReference type="ARBA" id="ARBA00013208"/>
    </source>
</evidence>
<keyword evidence="7" id="KW-0645">Protease</keyword>
<evidence type="ECO:0000313" key="10">
    <source>
        <dbReference type="EMBL" id="OTI63105.1"/>
    </source>
</evidence>